<sequence>MATWEKEWKGNRGEELLKAVETEEYRILTDWKEGVCSLAMKNLCGHPVRLEKIPVLEMDMPFGPDTPVYGEAYNMLCQYSGTVKKVDLIGFFGDHGHYRLSAPKDFQQVYNLIRFTMENGESLLLGFSSCRRFSGEFWFNEKKLYAVLNLEGIEIREGETVALETLFAGKGPKEAVEEAFGDAIQTNHPMLRTPEIPTGWCSWPVYGPQVTEQNIYDNLNAIKEQGLNLKYIQLDDGYQPFMGDWLQTTDAFQGGMEKMCLAIKEQGFEPAIWVAPFIAEEKSELFQKHPGWFVKDTDGKPLASDRVSFGGWRCGPWYMLDGTHPEARNYLSEVFRTMREKWQVKYYKMDAIMWGALPFGVRFEKNRTSVEAYRMGMRAILEGAGEDSFLLGCNAPMWPSLGLVHGMRVTNDISRNFDSIKEVAREGFFRNWQNNRLWINDPDTVLLRNSDKVVPDPEGKPVKINTGLSRSEFLYNASYVLASGGMVLAGDNLAEFTEQNRADLNKLLPPLGQAAVFETDDHAVGRIALEKKEILCVFNPEDSGRDFPVQVKKTAKAVDFWTGEELGVWTRGTRTVRVEGRSAAVVVLEFTGE</sequence>
<evidence type="ECO:0000256" key="2">
    <source>
        <dbReference type="ARBA" id="ARBA00023295"/>
    </source>
</evidence>
<keyword evidence="2" id="KW-0326">Glycosidase</keyword>
<accession>A0A9D1JJJ1</accession>
<dbReference type="GO" id="GO:0004557">
    <property type="term" value="F:alpha-galactosidase activity"/>
    <property type="evidence" value="ECO:0007669"/>
    <property type="project" value="InterPro"/>
</dbReference>
<evidence type="ECO:0000256" key="1">
    <source>
        <dbReference type="ARBA" id="ARBA00022801"/>
    </source>
</evidence>
<dbReference type="PANTHER" id="PTHR43053:SF3">
    <property type="entry name" value="ALPHA-GALACTOSIDASE C-RELATED"/>
    <property type="match status" value="1"/>
</dbReference>
<dbReference type="SUPFAM" id="SSF51445">
    <property type="entry name" value="(Trans)glycosidases"/>
    <property type="match status" value="1"/>
</dbReference>
<proteinExistence type="predicted"/>
<reference evidence="3" key="1">
    <citation type="submission" date="2020-10" db="EMBL/GenBank/DDBJ databases">
        <authorList>
            <person name="Gilroy R."/>
        </authorList>
    </citation>
    <scope>NUCLEOTIDE SEQUENCE</scope>
    <source>
        <strain evidence="3">CHK190-19873</strain>
    </source>
</reference>
<organism evidence="3 4">
    <name type="scientific">Candidatus Limivivens intestinipullorum</name>
    <dbReference type="NCBI Taxonomy" id="2840858"/>
    <lineage>
        <taxon>Bacteria</taxon>
        <taxon>Bacillati</taxon>
        <taxon>Bacillota</taxon>
        <taxon>Clostridia</taxon>
        <taxon>Lachnospirales</taxon>
        <taxon>Lachnospiraceae</taxon>
        <taxon>Lachnospiraceae incertae sedis</taxon>
        <taxon>Candidatus Limivivens</taxon>
    </lineage>
</organism>
<comment type="caution">
    <text evidence="3">The sequence shown here is derived from an EMBL/GenBank/DDBJ whole genome shotgun (WGS) entry which is preliminary data.</text>
</comment>
<dbReference type="InterPro" id="IPR017853">
    <property type="entry name" value="GH"/>
</dbReference>
<dbReference type="Proteomes" id="UP000823935">
    <property type="component" value="Unassembled WGS sequence"/>
</dbReference>
<dbReference type="GO" id="GO:0016052">
    <property type="term" value="P:carbohydrate catabolic process"/>
    <property type="evidence" value="ECO:0007669"/>
    <property type="project" value="InterPro"/>
</dbReference>
<protein>
    <submittedName>
        <fullName evidence="3">Alpha-galactosidase</fullName>
    </submittedName>
</protein>
<evidence type="ECO:0000313" key="3">
    <source>
        <dbReference type="EMBL" id="HIS31037.1"/>
    </source>
</evidence>
<dbReference type="InterPro" id="IPR002252">
    <property type="entry name" value="Glyco_hydro_36"/>
</dbReference>
<evidence type="ECO:0000313" key="4">
    <source>
        <dbReference type="Proteomes" id="UP000823935"/>
    </source>
</evidence>
<dbReference type="InterPro" id="IPR050985">
    <property type="entry name" value="Alpha-glycosidase_related"/>
</dbReference>
<dbReference type="EMBL" id="DVIQ01000027">
    <property type="protein sequence ID" value="HIS31037.1"/>
    <property type="molecule type" value="Genomic_DNA"/>
</dbReference>
<name>A0A9D1JJJ1_9FIRM</name>
<dbReference type="Gene3D" id="3.20.20.70">
    <property type="entry name" value="Aldolase class I"/>
    <property type="match status" value="1"/>
</dbReference>
<dbReference type="CDD" id="cd14791">
    <property type="entry name" value="GH36"/>
    <property type="match status" value="1"/>
</dbReference>
<dbReference type="InterPro" id="IPR013785">
    <property type="entry name" value="Aldolase_TIM"/>
</dbReference>
<keyword evidence="1" id="KW-0378">Hydrolase</keyword>
<dbReference type="PANTHER" id="PTHR43053">
    <property type="entry name" value="GLYCOSIDASE FAMILY 31"/>
    <property type="match status" value="1"/>
</dbReference>
<gene>
    <name evidence="3" type="ORF">IAB44_05730</name>
</gene>
<dbReference type="Pfam" id="PF02065">
    <property type="entry name" value="Melibiase"/>
    <property type="match status" value="1"/>
</dbReference>
<dbReference type="AlphaFoldDB" id="A0A9D1JJJ1"/>
<reference evidence="3" key="2">
    <citation type="journal article" date="2021" name="PeerJ">
        <title>Extensive microbial diversity within the chicken gut microbiome revealed by metagenomics and culture.</title>
        <authorList>
            <person name="Gilroy R."/>
            <person name="Ravi A."/>
            <person name="Getino M."/>
            <person name="Pursley I."/>
            <person name="Horton D.L."/>
            <person name="Alikhan N.F."/>
            <person name="Baker D."/>
            <person name="Gharbi K."/>
            <person name="Hall N."/>
            <person name="Watson M."/>
            <person name="Adriaenssens E.M."/>
            <person name="Foster-Nyarko E."/>
            <person name="Jarju S."/>
            <person name="Secka A."/>
            <person name="Antonio M."/>
            <person name="Oren A."/>
            <person name="Chaudhuri R.R."/>
            <person name="La Ragione R."/>
            <person name="Hildebrand F."/>
            <person name="Pallen M.J."/>
        </authorList>
    </citation>
    <scope>NUCLEOTIDE SEQUENCE</scope>
    <source>
        <strain evidence="3">CHK190-19873</strain>
    </source>
</reference>